<name>A0A081PHQ2_9SPHI</name>
<dbReference type="Proteomes" id="UP000028007">
    <property type="component" value="Unassembled WGS sequence"/>
</dbReference>
<evidence type="ECO:0000313" key="2">
    <source>
        <dbReference type="Proteomes" id="UP000028007"/>
    </source>
</evidence>
<accession>A0A081PHQ2</accession>
<dbReference type="RefSeq" id="WP_037440387.1">
    <property type="nucleotide sequence ID" value="NZ_JNFF01000048.1"/>
</dbReference>
<dbReference type="InterPro" id="IPR022289">
    <property type="entry name" value="PRTRC_protein-C"/>
</dbReference>
<sequence>MLLATQLERVFIIKDKGQDIRLTDPEPRWSVEAVMNFYANMYPILTTAKASAPQIKDDAVEYKFESVMGTKG</sequence>
<dbReference type="EMBL" id="JNFF01000048">
    <property type="protein sequence ID" value="KEQ30225.1"/>
    <property type="molecule type" value="Genomic_DNA"/>
</dbReference>
<gene>
    <name evidence="1" type="ORF">N180_06755</name>
</gene>
<dbReference type="AlphaFoldDB" id="A0A081PHQ2"/>
<protein>
    <submittedName>
        <fullName evidence="1">PRTRC system protein C</fullName>
    </submittedName>
</protein>
<keyword evidence="2" id="KW-1185">Reference proteome</keyword>
<dbReference type="InterPro" id="IPR032866">
    <property type="entry name" value="Prok_Ub"/>
</dbReference>
<comment type="caution">
    <text evidence="1">The sequence shown here is derived from an EMBL/GenBank/DDBJ whole genome shotgun (WGS) entry which is preliminary data.</text>
</comment>
<evidence type="ECO:0000313" key="1">
    <source>
        <dbReference type="EMBL" id="KEQ30225.1"/>
    </source>
</evidence>
<dbReference type="OrthoDB" id="6912309at2"/>
<reference evidence="1 2" key="1">
    <citation type="journal article" date="1992" name="Int. J. Syst. Bacteriol.">
        <title>Sphingobacterium antarcticus sp. nov. a Psychrotrophic Bacterium from the Soils of Schirmacher Oasis, Antarctica.</title>
        <authorList>
            <person name="Shivaji S."/>
            <person name="Ray M.K."/>
            <person name="Rao N.S."/>
            <person name="Saiserr L."/>
            <person name="Jagannadham M.V."/>
            <person name="Kumar G.S."/>
            <person name="Reddy G."/>
            <person name="Bhargava P.M."/>
        </authorList>
    </citation>
    <scope>NUCLEOTIDE SEQUENCE [LARGE SCALE GENOMIC DNA]</scope>
    <source>
        <strain evidence="1 2">4BY</strain>
    </source>
</reference>
<dbReference type="NCBIfam" id="TIGR03738">
    <property type="entry name" value="PRTRC_C"/>
    <property type="match status" value="1"/>
</dbReference>
<proteinExistence type="predicted"/>
<organism evidence="1 2">
    <name type="scientific">Pedobacter antarcticus 4BY</name>
    <dbReference type="NCBI Taxonomy" id="1358423"/>
    <lineage>
        <taxon>Bacteria</taxon>
        <taxon>Pseudomonadati</taxon>
        <taxon>Bacteroidota</taxon>
        <taxon>Sphingobacteriia</taxon>
        <taxon>Sphingobacteriales</taxon>
        <taxon>Sphingobacteriaceae</taxon>
        <taxon>Pedobacter</taxon>
    </lineage>
</organism>
<dbReference type="Pfam" id="PF14454">
    <property type="entry name" value="Prok_Ub"/>
    <property type="match status" value="1"/>
</dbReference>